<dbReference type="GO" id="GO:0006508">
    <property type="term" value="P:proteolysis"/>
    <property type="evidence" value="ECO:0007669"/>
    <property type="project" value="UniProtKB-KW"/>
</dbReference>
<comment type="caution">
    <text evidence="5">The sequence shown here is derived from an EMBL/GenBank/DDBJ whole genome shotgun (WGS) entry which is preliminary data.</text>
</comment>
<keyword evidence="5" id="KW-0031">Aminopeptidase</keyword>
<organism evidence="5 6">
    <name type="scientific">Microbispora catharanthi</name>
    <dbReference type="NCBI Taxonomy" id="1712871"/>
    <lineage>
        <taxon>Bacteria</taxon>
        <taxon>Bacillati</taxon>
        <taxon>Actinomycetota</taxon>
        <taxon>Actinomycetes</taxon>
        <taxon>Streptosporangiales</taxon>
        <taxon>Streptosporangiaceae</taxon>
        <taxon>Microbispora</taxon>
    </lineage>
</organism>
<evidence type="ECO:0000313" key="5">
    <source>
        <dbReference type="EMBL" id="KAB8188071.1"/>
    </source>
</evidence>
<accession>A0A5N6C5L0</accession>
<evidence type="ECO:0000313" key="6">
    <source>
        <dbReference type="Proteomes" id="UP000313066"/>
    </source>
</evidence>
<dbReference type="GO" id="GO:0004177">
    <property type="term" value="F:aminopeptidase activity"/>
    <property type="evidence" value="ECO:0007669"/>
    <property type="project" value="UniProtKB-KW"/>
</dbReference>
<dbReference type="EMBL" id="VDMA02000001">
    <property type="protein sequence ID" value="KAB8188071.1"/>
    <property type="molecule type" value="Genomic_DNA"/>
</dbReference>
<dbReference type="AlphaFoldDB" id="A0A5N6C5L0"/>
<keyword evidence="1" id="KW-0645">Protease</keyword>
<dbReference type="Gene3D" id="3.40.50.1820">
    <property type="entry name" value="alpha/beta hydrolase"/>
    <property type="match status" value="1"/>
</dbReference>
<dbReference type="PANTHER" id="PTHR11010:SF38">
    <property type="entry name" value="LYSOSOMAL PRO-X CARBOXYPEPTIDASE"/>
    <property type="match status" value="1"/>
</dbReference>
<keyword evidence="2 4" id="KW-0732">Signal</keyword>
<dbReference type="InterPro" id="IPR029058">
    <property type="entry name" value="AB_hydrolase_fold"/>
</dbReference>
<dbReference type="Pfam" id="PF05576">
    <property type="entry name" value="Peptidase_S37"/>
    <property type="match status" value="1"/>
</dbReference>
<keyword evidence="3" id="KW-0378">Hydrolase</keyword>
<dbReference type="SUPFAM" id="SSF53474">
    <property type="entry name" value="alpha/beta-Hydrolases"/>
    <property type="match status" value="1"/>
</dbReference>
<proteinExistence type="predicted"/>
<reference evidence="5 6" key="1">
    <citation type="submission" date="2019-10" db="EMBL/GenBank/DDBJ databases">
        <title>Nonomuraea sp. nov., isolated from Phyllanthus amarus.</title>
        <authorList>
            <person name="Klykleung N."/>
            <person name="Tanasupawat S."/>
        </authorList>
    </citation>
    <scope>NUCLEOTIDE SEQUENCE [LARGE SCALE GENOMIC DNA]</scope>
    <source>
        <strain evidence="5 6">CR1-09</strain>
    </source>
</reference>
<dbReference type="InterPro" id="IPR008761">
    <property type="entry name" value="Peptidase_S37"/>
</dbReference>
<dbReference type="Proteomes" id="UP000313066">
    <property type="component" value="Unassembled WGS sequence"/>
</dbReference>
<evidence type="ECO:0000256" key="2">
    <source>
        <dbReference type="ARBA" id="ARBA00022729"/>
    </source>
</evidence>
<name>A0A5N6C5L0_9ACTN</name>
<evidence type="ECO:0000256" key="3">
    <source>
        <dbReference type="ARBA" id="ARBA00022801"/>
    </source>
</evidence>
<keyword evidence="6" id="KW-1185">Reference proteome</keyword>
<feature type="signal peptide" evidence="4">
    <location>
        <begin position="1"/>
        <end position="39"/>
    </location>
</feature>
<feature type="chain" id="PRO_5024330533" evidence="4">
    <location>
        <begin position="40"/>
        <end position="469"/>
    </location>
</feature>
<evidence type="ECO:0000256" key="1">
    <source>
        <dbReference type="ARBA" id="ARBA00022670"/>
    </source>
</evidence>
<gene>
    <name evidence="5" type="ORF">FH610_002845</name>
</gene>
<sequence length="469" mass="52393">MAGRRYARLKSPVRRTRGPLALFSAALTSSLLVAVPAAAAPATGAGTVLAKSAASTAGIAKDDLLARLRAVPGLRVVSVKKGRAKGYKDYTLTFTQPVDHRNPRGGTFQQRLTLSHRSVDRPVVLYTSGYLMPEKVWLQEPTYVLDANQLSVEHRFFGTSLPKRKDWAKLDIWQEASDEHAIVEALKQVYGGAWIGTGASKGGMTAVYHHRFYPGDLDGVVAYVAPNDAVHADDRVYERFFTTVGTPSCRAALRTVQREALKRRKSLVPRLTAMARREGLTFRRTIGTADRSFEMSVLDSAWTFWQYFRQQDCKGIPGEKASDAAIFRWVDKIQTWKQYTDQGIEPYLPYYYQAATQLGWASLSFAHLKGLTRYPGLYQPNSVLPASLRSRFDGRAMRDVDAWVTRQASRMMFVYGGRDPWSAERFTPKGTDCHVFVAPRANHGASISHLSSRDFAEATDTLRGWARLT</sequence>
<dbReference type="RefSeq" id="WP_139572592.1">
    <property type="nucleotide sequence ID" value="NZ_VDMA02000001.1"/>
</dbReference>
<protein>
    <submittedName>
        <fullName evidence="5">Aminopeptidase</fullName>
    </submittedName>
</protein>
<dbReference type="GO" id="GO:0008239">
    <property type="term" value="F:dipeptidyl-peptidase activity"/>
    <property type="evidence" value="ECO:0007669"/>
    <property type="project" value="TreeGrafter"/>
</dbReference>
<dbReference type="PANTHER" id="PTHR11010">
    <property type="entry name" value="PROTEASE S28 PRO-X CARBOXYPEPTIDASE-RELATED"/>
    <property type="match status" value="1"/>
</dbReference>
<evidence type="ECO:0000256" key="4">
    <source>
        <dbReference type="SAM" id="SignalP"/>
    </source>
</evidence>